<evidence type="ECO:0000256" key="12">
    <source>
        <dbReference type="SAM" id="Phobius"/>
    </source>
</evidence>
<protein>
    <recommendedName>
        <fullName evidence="1">non-specific serine/threonine protein kinase</fullName>
        <ecNumber evidence="1">2.7.11.1</ecNumber>
    </recommendedName>
</protein>
<evidence type="ECO:0000256" key="10">
    <source>
        <dbReference type="PROSITE-ProRule" id="PRU10141"/>
    </source>
</evidence>
<comment type="catalytic activity">
    <reaction evidence="8">
        <text>L-threonyl-[protein] + ATP = O-phospho-L-threonyl-[protein] + ADP + H(+)</text>
        <dbReference type="Rhea" id="RHEA:46608"/>
        <dbReference type="Rhea" id="RHEA-COMP:11060"/>
        <dbReference type="Rhea" id="RHEA-COMP:11605"/>
        <dbReference type="ChEBI" id="CHEBI:15378"/>
        <dbReference type="ChEBI" id="CHEBI:30013"/>
        <dbReference type="ChEBI" id="CHEBI:30616"/>
        <dbReference type="ChEBI" id="CHEBI:61977"/>
        <dbReference type="ChEBI" id="CHEBI:456216"/>
        <dbReference type="EC" id="2.7.11.1"/>
    </reaction>
</comment>
<evidence type="ECO:0000256" key="7">
    <source>
        <dbReference type="ARBA" id="ARBA00022840"/>
    </source>
</evidence>
<dbReference type="PROSITE" id="PS00108">
    <property type="entry name" value="PROTEIN_KINASE_ST"/>
    <property type="match status" value="1"/>
</dbReference>
<feature type="binding site" evidence="10">
    <location>
        <position position="40"/>
    </location>
    <ligand>
        <name>ATP</name>
        <dbReference type="ChEBI" id="CHEBI:30616"/>
    </ligand>
</feature>
<dbReference type="Gene3D" id="3.30.200.20">
    <property type="entry name" value="Phosphorylase Kinase, domain 1"/>
    <property type="match status" value="1"/>
</dbReference>
<dbReference type="CDD" id="cd06577">
    <property type="entry name" value="PASTA_pknB"/>
    <property type="match status" value="4"/>
</dbReference>
<dbReference type="NCBIfam" id="NF033483">
    <property type="entry name" value="PknB_PASTA_kin"/>
    <property type="match status" value="1"/>
</dbReference>
<dbReference type="InterPro" id="IPR011009">
    <property type="entry name" value="Kinase-like_dom_sf"/>
</dbReference>
<dbReference type="PROSITE" id="PS51178">
    <property type="entry name" value="PASTA"/>
    <property type="match status" value="4"/>
</dbReference>
<keyword evidence="16" id="KW-1185">Reference proteome</keyword>
<dbReference type="GO" id="GO:0004674">
    <property type="term" value="F:protein serine/threonine kinase activity"/>
    <property type="evidence" value="ECO:0007669"/>
    <property type="project" value="UniProtKB-KW"/>
</dbReference>
<dbReference type="PROSITE" id="PS50011">
    <property type="entry name" value="PROTEIN_KINASE_DOM"/>
    <property type="match status" value="1"/>
</dbReference>
<proteinExistence type="predicted"/>
<dbReference type="GO" id="GO:0005524">
    <property type="term" value="F:ATP binding"/>
    <property type="evidence" value="ECO:0007669"/>
    <property type="project" value="UniProtKB-UniRule"/>
</dbReference>
<dbReference type="PANTHER" id="PTHR43289">
    <property type="entry name" value="MITOGEN-ACTIVATED PROTEIN KINASE KINASE KINASE 20-RELATED"/>
    <property type="match status" value="1"/>
</dbReference>
<dbReference type="SMART" id="SM00740">
    <property type="entry name" value="PASTA"/>
    <property type="match status" value="4"/>
</dbReference>
<evidence type="ECO:0000259" key="14">
    <source>
        <dbReference type="PROSITE" id="PS51178"/>
    </source>
</evidence>
<dbReference type="CDD" id="cd14014">
    <property type="entry name" value="STKc_PknB_like"/>
    <property type="match status" value="1"/>
</dbReference>
<dbReference type="SMART" id="SM00220">
    <property type="entry name" value="S_TKc"/>
    <property type="match status" value="1"/>
</dbReference>
<dbReference type="Pfam" id="PF03793">
    <property type="entry name" value="PASTA"/>
    <property type="match status" value="4"/>
</dbReference>
<evidence type="ECO:0000256" key="6">
    <source>
        <dbReference type="ARBA" id="ARBA00022777"/>
    </source>
</evidence>
<evidence type="ECO:0000256" key="11">
    <source>
        <dbReference type="SAM" id="MobiDB-lite"/>
    </source>
</evidence>
<name>A0A438ATK8_9NOCA</name>
<keyword evidence="12" id="KW-1133">Transmembrane helix</keyword>
<keyword evidence="5 10" id="KW-0547">Nucleotide-binding</keyword>
<dbReference type="GO" id="GO:0045717">
    <property type="term" value="P:negative regulation of fatty acid biosynthetic process"/>
    <property type="evidence" value="ECO:0007669"/>
    <property type="project" value="UniProtKB-ARBA"/>
</dbReference>
<dbReference type="Proteomes" id="UP000283479">
    <property type="component" value="Unassembled WGS sequence"/>
</dbReference>
<dbReference type="Gene3D" id="3.30.10.20">
    <property type="match status" value="4"/>
</dbReference>
<keyword evidence="7 10" id="KW-0067">ATP-binding</keyword>
<evidence type="ECO:0000256" key="2">
    <source>
        <dbReference type="ARBA" id="ARBA00022527"/>
    </source>
</evidence>
<dbReference type="FunFam" id="1.10.510.10:FF:000021">
    <property type="entry name" value="Serine/threonine protein kinase"/>
    <property type="match status" value="1"/>
</dbReference>
<feature type="domain" description="PASTA" evidence="14">
    <location>
        <begin position="569"/>
        <end position="640"/>
    </location>
</feature>
<dbReference type="InterPro" id="IPR017441">
    <property type="entry name" value="Protein_kinase_ATP_BS"/>
</dbReference>
<feature type="transmembrane region" description="Helical" evidence="12">
    <location>
        <begin position="344"/>
        <end position="365"/>
    </location>
</feature>
<dbReference type="PANTHER" id="PTHR43289:SF6">
    <property type="entry name" value="SERINE_THREONINE-PROTEIN KINASE NEKL-3"/>
    <property type="match status" value="1"/>
</dbReference>
<keyword evidence="3" id="KW-0808">Transferase</keyword>
<feature type="region of interest" description="Disordered" evidence="11">
    <location>
        <begin position="535"/>
        <end position="560"/>
    </location>
</feature>
<gene>
    <name evidence="15" type="primary">pknB</name>
    <name evidence="15" type="ORF">EGT50_11705</name>
</gene>
<evidence type="ECO:0000256" key="5">
    <source>
        <dbReference type="ARBA" id="ARBA00022741"/>
    </source>
</evidence>
<accession>A0A438ATK8</accession>
<comment type="caution">
    <text evidence="15">The sequence shown here is derived from an EMBL/GenBank/DDBJ whole genome shotgun (WGS) entry which is preliminary data.</text>
</comment>
<evidence type="ECO:0000256" key="9">
    <source>
        <dbReference type="ARBA" id="ARBA00048679"/>
    </source>
</evidence>
<dbReference type="Pfam" id="PF00069">
    <property type="entry name" value="Pkinase"/>
    <property type="match status" value="1"/>
</dbReference>
<dbReference type="PROSITE" id="PS00107">
    <property type="entry name" value="PROTEIN_KINASE_ATP"/>
    <property type="match status" value="1"/>
</dbReference>
<keyword evidence="12" id="KW-0472">Membrane</keyword>
<keyword evidence="2" id="KW-0723">Serine/threonine-protein kinase</keyword>
<reference evidence="15 16" key="1">
    <citation type="submission" date="2018-11" db="EMBL/GenBank/DDBJ databases">
        <title>Rhodococcus spongicola sp. nov. and Rhodococcus xishaensis sp. nov. from marine sponges.</title>
        <authorList>
            <person name="Li L."/>
            <person name="Lin H.W."/>
        </authorList>
    </citation>
    <scope>NUCLEOTIDE SEQUENCE [LARGE SCALE GENOMIC DNA]</scope>
    <source>
        <strain evidence="15 16">LHW51113</strain>
    </source>
</reference>
<dbReference type="EMBL" id="RKLO01000004">
    <property type="protein sequence ID" value="RVW02078.1"/>
    <property type="molecule type" value="Genomic_DNA"/>
</dbReference>
<dbReference type="FunFam" id="3.30.200.20:FF:000035">
    <property type="entry name" value="Serine/threonine protein kinase Stk1"/>
    <property type="match status" value="1"/>
</dbReference>
<evidence type="ECO:0000256" key="3">
    <source>
        <dbReference type="ARBA" id="ARBA00022679"/>
    </source>
</evidence>
<dbReference type="EC" id="2.7.11.1" evidence="1"/>
<dbReference type="InterPro" id="IPR005543">
    <property type="entry name" value="PASTA_dom"/>
</dbReference>
<dbReference type="InterPro" id="IPR000719">
    <property type="entry name" value="Prot_kinase_dom"/>
</dbReference>
<feature type="region of interest" description="Disordered" evidence="11">
    <location>
        <begin position="298"/>
        <end position="318"/>
    </location>
</feature>
<evidence type="ECO:0000256" key="8">
    <source>
        <dbReference type="ARBA" id="ARBA00047899"/>
    </source>
</evidence>
<feature type="domain" description="PASTA" evidence="14">
    <location>
        <begin position="503"/>
        <end position="568"/>
    </location>
</feature>
<evidence type="ECO:0000313" key="15">
    <source>
        <dbReference type="EMBL" id="RVW02078.1"/>
    </source>
</evidence>
<feature type="region of interest" description="Disordered" evidence="11">
    <location>
        <begin position="589"/>
        <end position="614"/>
    </location>
</feature>
<dbReference type="RefSeq" id="WP_127954658.1">
    <property type="nucleotide sequence ID" value="NZ_RKLO01000004.1"/>
</dbReference>
<evidence type="ECO:0000313" key="16">
    <source>
        <dbReference type="Proteomes" id="UP000283479"/>
    </source>
</evidence>
<feature type="domain" description="PASTA" evidence="14">
    <location>
        <begin position="367"/>
        <end position="433"/>
    </location>
</feature>
<comment type="catalytic activity">
    <reaction evidence="9">
        <text>L-seryl-[protein] + ATP = O-phospho-L-seryl-[protein] + ADP + H(+)</text>
        <dbReference type="Rhea" id="RHEA:17989"/>
        <dbReference type="Rhea" id="RHEA-COMP:9863"/>
        <dbReference type="Rhea" id="RHEA-COMP:11604"/>
        <dbReference type="ChEBI" id="CHEBI:15378"/>
        <dbReference type="ChEBI" id="CHEBI:29999"/>
        <dbReference type="ChEBI" id="CHEBI:30616"/>
        <dbReference type="ChEBI" id="CHEBI:83421"/>
        <dbReference type="ChEBI" id="CHEBI:456216"/>
        <dbReference type="EC" id="2.7.11.1"/>
    </reaction>
</comment>
<dbReference type="SUPFAM" id="SSF56112">
    <property type="entry name" value="Protein kinase-like (PK-like)"/>
    <property type="match status" value="1"/>
</dbReference>
<keyword evidence="6 15" id="KW-0418">Kinase</keyword>
<feature type="domain" description="PASTA" evidence="14">
    <location>
        <begin position="434"/>
        <end position="502"/>
    </location>
</feature>
<sequence>MTTPRNLSSRYELGEILGFGGMSEVHLGRDLRLSRDVAIKVLRADLARDPTFYLRFRREAQNAAALNHPAIVAVYDTGEAETDAGPLPYIVMEYVDGETLRDIVRTEGPLAPRRAIEIIADVCAALDFSHRHGIVHRDMKPANIMINRAGAVKVMDFGIARAIADGSSSMTQTAAVIGTAQYLSPEQARGDQVDARSDVYSLGCVLYEVLTGEPPFQGDSPVAVAYQHVREDPRVPSHVNPAIPEALDAVILKAMSKNPANRYQSAAEMRSDLVRVLSGQRPSAPMVLTDEERTTMFGTVDDGTANTASGYRPEPAGTATVTATPETIVPPKKPPKKSHTARNVLLAVAALVVVGIVGAFAMSYLSTPSKVPIPNVAGLSQQEAVAELRNVSLDSTIQSRPDPVVAVGNVIGTNPSAGTSVDEQARVTLLVSSGPEQVQVPRLDGLTQEEAEKALGAAGLRLEPEVARGPSEEDEVDKVTEQAPAAGARVSLDSTVAITLGEGPEQVRVPNVVGQSLEVAQPNIEGAGFKVEVEEIDSSKPEGQVVSTSPEGGEDAAKGDTIQIRVSNSELFEMPNLSGMSRSEALQALRQAGWTGSSSRLTERDDPTLDPSEVGKITAQQQTAGTEVAKDATLQVMVGELGIPR</sequence>
<evidence type="ECO:0000256" key="4">
    <source>
        <dbReference type="ARBA" id="ARBA00022737"/>
    </source>
</evidence>
<evidence type="ECO:0000256" key="1">
    <source>
        <dbReference type="ARBA" id="ARBA00012513"/>
    </source>
</evidence>
<feature type="domain" description="Protein kinase" evidence="13">
    <location>
        <begin position="11"/>
        <end position="274"/>
    </location>
</feature>
<dbReference type="OrthoDB" id="9762169at2"/>
<keyword evidence="4" id="KW-0677">Repeat</keyword>
<organism evidence="15 16">
    <name type="scientific">Rhodococcus xishaensis</name>
    <dbReference type="NCBI Taxonomy" id="2487364"/>
    <lineage>
        <taxon>Bacteria</taxon>
        <taxon>Bacillati</taxon>
        <taxon>Actinomycetota</taxon>
        <taxon>Actinomycetes</taxon>
        <taxon>Mycobacteriales</taxon>
        <taxon>Nocardiaceae</taxon>
        <taxon>Rhodococcus</taxon>
    </lineage>
</organism>
<dbReference type="AlphaFoldDB" id="A0A438ATK8"/>
<dbReference type="Gene3D" id="1.10.510.10">
    <property type="entry name" value="Transferase(Phosphotransferase) domain 1"/>
    <property type="match status" value="1"/>
</dbReference>
<dbReference type="InterPro" id="IPR008271">
    <property type="entry name" value="Ser/Thr_kinase_AS"/>
</dbReference>
<evidence type="ECO:0000259" key="13">
    <source>
        <dbReference type="PROSITE" id="PS50011"/>
    </source>
</evidence>
<keyword evidence="12" id="KW-0812">Transmembrane</keyword>